<dbReference type="InterPro" id="IPR051058">
    <property type="entry name" value="GDSL_Est/Lipase"/>
</dbReference>
<proteinExistence type="predicted"/>
<keyword evidence="4" id="KW-1185">Reference proteome</keyword>
<evidence type="ECO:0000256" key="1">
    <source>
        <dbReference type="ARBA" id="ARBA00022801"/>
    </source>
</evidence>
<dbReference type="PANTHER" id="PTHR45648">
    <property type="entry name" value="GDSL LIPASE/ACYLHYDROLASE FAMILY PROTEIN (AFU_ORTHOLOGUE AFUA_4G14700)"/>
    <property type="match status" value="1"/>
</dbReference>
<dbReference type="InterPro" id="IPR036514">
    <property type="entry name" value="SGNH_hydro_sf"/>
</dbReference>
<dbReference type="Proteomes" id="UP000294003">
    <property type="component" value="Unassembled WGS sequence"/>
</dbReference>
<comment type="caution">
    <text evidence="3">The sequence shown here is derived from an EMBL/GenBank/DDBJ whole genome shotgun (WGS) entry which is preliminary data.</text>
</comment>
<dbReference type="InterPro" id="IPR001087">
    <property type="entry name" value="GDSL"/>
</dbReference>
<keyword evidence="1" id="KW-0378">Hydrolase</keyword>
<dbReference type="PANTHER" id="PTHR45648:SF85">
    <property type="entry name" value="A, PUTATIVE (AFU_ORTHOLOGUE AFUA_2G10760)-RELATED"/>
    <property type="match status" value="1"/>
</dbReference>
<name>A0ABY0HCN2_9PEZI</name>
<organism evidence="3 4">
    <name type="scientific">Monosporascus cannonballus</name>
    <dbReference type="NCBI Taxonomy" id="155416"/>
    <lineage>
        <taxon>Eukaryota</taxon>
        <taxon>Fungi</taxon>
        <taxon>Dikarya</taxon>
        <taxon>Ascomycota</taxon>
        <taxon>Pezizomycotina</taxon>
        <taxon>Sordariomycetes</taxon>
        <taxon>Xylariomycetidae</taxon>
        <taxon>Xylariales</taxon>
        <taxon>Xylariales incertae sedis</taxon>
        <taxon>Monosporascus</taxon>
    </lineage>
</organism>
<keyword evidence="2" id="KW-0732">Signal</keyword>
<feature type="chain" id="PRO_5045266557" description="SGNH hydrolase-type esterase domain-containing protein" evidence="2">
    <location>
        <begin position="21"/>
        <end position="342"/>
    </location>
</feature>
<dbReference type="EMBL" id="QJNS01000057">
    <property type="protein sequence ID" value="RYO90369.1"/>
    <property type="molecule type" value="Genomic_DNA"/>
</dbReference>
<dbReference type="CDD" id="cd01846">
    <property type="entry name" value="fatty_acyltransferase_like"/>
    <property type="match status" value="1"/>
</dbReference>
<feature type="signal peptide" evidence="2">
    <location>
        <begin position="1"/>
        <end position="20"/>
    </location>
</feature>
<evidence type="ECO:0000256" key="2">
    <source>
        <dbReference type="SAM" id="SignalP"/>
    </source>
</evidence>
<dbReference type="Gene3D" id="3.40.50.1110">
    <property type="entry name" value="SGNH hydrolase"/>
    <property type="match status" value="1"/>
</dbReference>
<evidence type="ECO:0008006" key="5">
    <source>
        <dbReference type="Google" id="ProtNLM"/>
    </source>
</evidence>
<accession>A0ABY0HCN2</accession>
<evidence type="ECO:0000313" key="4">
    <source>
        <dbReference type="Proteomes" id="UP000294003"/>
    </source>
</evidence>
<gene>
    <name evidence="3" type="ORF">DL762_002699</name>
</gene>
<sequence length="342" mass="36638">MRSSVALAALNAALALSASSREDRADCRATSEWPGWENVKHAFIFGDSYTQTGFDYKSTNPSPSNPLGNPPYPGWTSSNGPNWVGLLTTKHNASLLQTYNLAYGGATVDSDLVAPYDPSVVSMKEQVRSQFLPGYAGGSPSAPGAPRWTGGDSVFAFWIGINDVGNSWWLAPAERDRLYARIFALYADLAAQLRRAGARNFVFVNVPPVDRSPMMIEQGPENAAAERAVIAGWNARVAGLAAALKKAAGPGKVNAWVYDANASFEAALDDPTAFEATAGLRNLTEYCDAYQNGTPAWDTLIGRCGVPVNQYFWLNSLHPTYPIHDVVAQGVAEMLAAGPNVC</sequence>
<reference evidence="3 4" key="1">
    <citation type="submission" date="2018-06" db="EMBL/GenBank/DDBJ databases">
        <title>Complete Genomes of Monosporascus.</title>
        <authorList>
            <person name="Robinson A.J."/>
            <person name="Natvig D.O."/>
        </authorList>
    </citation>
    <scope>NUCLEOTIDE SEQUENCE [LARGE SCALE GENOMIC DNA]</scope>
    <source>
        <strain evidence="3 4">CBS 609.92</strain>
    </source>
</reference>
<dbReference type="Pfam" id="PF00657">
    <property type="entry name" value="Lipase_GDSL"/>
    <property type="match status" value="1"/>
</dbReference>
<dbReference type="SUPFAM" id="SSF52266">
    <property type="entry name" value="SGNH hydrolase"/>
    <property type="match status" value="1"/>
</dbReference>
<evidence type="ECO:0000313" key="3">
    <source>
        <dbReference type="EMBL" id="RYO90369.1"/>
    </source>
</evidence>
<protein>
    <recommendedName>
        <fullName evidence="5">SGNH hydrolase-type esterase domain-containing protein</fullName>
    </recommendedName>
</protein>